<dbReference type="InterPro" id="IPR015797">
    <property type="entry name" value="NUDIX_hydrolase-like_dom_sf"/>
</dbReference>
<comment type="cofactor">
    <cofactor evidence="1">
        <name>Mg(2+)</name>
        <dbReference type="ChEBI" id="CHEBI:18420"/>
    </cofactor>
</comment>
<dbReference type="GO" id="GO:0035539">
    <property type="term" value="F:8-oxo-7,8-dihydrodeoxyguanosine triphosphate pyrophosphatase activity"/>
    <property type="evidence" value="ECO:0007669"/>
    <property type="project" value="UniProtKB-EC"/>
</dbReference>
<evidence type="ECO:0000256" key="9">
    <source>
        <dbReference type="ARBA" id="ARBA00023204"/>
    </source>
</evidence>
<evidence type="ECO:0000259" key="13">
    <source>
        <dbReference type="PROSITE" id="PS51462"/>
    </source>
</evidence>
<dbReference type="InterPro" id="IPR020084">
    <property type="entry name" value="NUDIX_hydrolase_CS"/>
</dbReference>
<keyword evidence="15" id="KW-1185">Reference proteome</keyword>
<dbReference type="PROSITE" id="PS00893">
    <property type="entry name" value="NUDIX_BOX"/>
    <property type="match status" value="1"/>
</dbReference>
<dbReference type="InterPro" id="IPR020476">
    <property type="entry name" value="Nudix_hydrolase"/>
</dbReference>
<accession>A0A7Y9I7Y5</accession>
<dbReference type="PANTHER" id="PTHR47707:SF1">
    <property type="entry name" value="NUDIX HYDROLASE FAMILY PROTEIN"/>
    <property type="match status" value="1"/>
</dbReference>
<dbReference type="Gene3D" id="3.90.79.10">
    <property type="entry name" value="Nucleoside Triphosphate Pyrophosphohydrolase"/>
    <property type="match status" value="1"/>
</dbReference>
<keyword evidence="8" id="KW-0460">Magnesium</keyword>
<sequence length="147" mass="16058">MTPAAPETTGPEPPGLVVAAAILDDPVRPRRLLAARRSRPAELAGRWEFPGGKVEPGEAPIDALVREIVEELGVMIELGTELSDGTPWMITPAWRLRVWTATRADGREPAPADSHDQLRWLGRAELATVDWLPPDRPAVRLLGALLR</sequence>
<evidence type="ECO:0000256" key="2">
    <source>
        <dbReference type="ARBA" id="ARBA00005582"/>
    </source>
</evidence>
<keyword evidence="9" id="KW-0234">DNA repair</keyword>
<evidence type="ECO:0000256" key="5">
    <source>
        <dbReference type="ARBA" id="ARBA00022723"/>
    </source>
</evidence>
<feature type="domain" description="Nudix hydrolase" evidence="13">
    <location>
        <begin position="13"/>
        <end position="146"/>
    </location>
</feature>
<evidence type="ECO:0000256" key="7">
    <source>
        <dbReference type="ARBA" id="ARBA00022801"/>
    </source>
</evidence>
<evidence type="ECO:0000256" key="1">
    <source>
        <dbReference type="ARBA" id="ARBA00001946"/>
    </source>
</evidence>
<dbReference type="InterPro" id="IPR047127">
    <property type="entry name" value="MutT-like"/>
</dbReference>
<dbReference type="GO" id="GO:0044715">
    <property type="term" value="F:8-oxo-dGDP phosphatase activity"/>
    <property type="evidence" value="ECO:0007669"/>
    <property type="project" value="TreeGrafter"/>
</dbReference>
<dbReference type="PROSITE" id="PS51462">
    <property type="entry name" value="NUDIX"/>
    <property type="match status" value="1"/>
</dbReference>
<reference evidence="14 15" key="1">
    <citation type="submission" date="2020-07" db="EMBL/GenBank/DDBJ databases">
        <title>Sequencing the genomes of 1000 actinobacteria strains.</title>
        <authorList>
            <person name="Klenk H.-P."/>
        </authorList>
    </citation>
    <scope>NUCLEOTIDE SEQUENCE [LARGE SCALE GENOMIC DNA]</scope>
    <source>
        <strain evidence="14 15">DSM 22083</strain>
    </source>
</reference>
<evidence type="ECO:0000256" key="8">
    <source>
        <dbReference type="ARBA" id="ARBA00022842"/>
    </source>
</evidence>
<evidence type="ECO:0000256" key="12">
    <source>
        <dbReference type="RuleBase" id="RU003476"/>
    </source>
</evidence>
<dbReference type="GO" id="GO:0008413">
    <property type="term" value="F:8-oxo-7,8-dihydroguanosine triphosphate pyrophosphatase activity"/>
    <property type="evidence" value="ECO:0007669"/>
    <property type="project" value="TreeGrafter"/>
</dbReference>
<evidence type="ECO:0000256" key="11">
    <source>
        <dbReference type="ARBA" id="ARBA00038905"/>
    </source>
</evidence>
<proteinExistence type="inferred from homology"/>
<keyword evidence="4" id="KW-0235">DNA replication</keyword>
<dbReference type="GO" id="GO:0006281">
    <property type="term" value="P:DNA repair"/>
    <property type="evidence" value="ECO:0007669"/>
    <property type="project" value="UniProtKB-KW"/>
</dbReference>
<dbReference type="GO" id="GO:0006260">
    <property type="term" value="P:DNA replication"/>
    <property type="evidence" value="ECO:0007669"/>
    <property type="project" value="UniProtKB-KW"/>
</dbReference>
<evidence type="ECO:0000256" key="3">
    <source>
        <dbReference type="ARBA" id="ARBA00022457"/>
    </source>
</evidence>
<dbReference type="SUPFAM" id="SSF55811">
    <property type="entry name" value="Nudix"/>
    <property type="match status" value="1"/>
</dbReference>
<dbReference type="GO" id="GO:0044716">
    <property type="term" value="F:8-oxo-GDP phosphatase activity"/>
    <property type="evidence" value="ECO:0007669"/>
    <property type="project" value="TreeGrafter"/>
</dbReference>
<dbReference type="EC" id="3.6.1.55" evidence="11"/>
<dbReference type="RefSeq" id="WP_312879048.1">
    <property type="nucleotide sequence ID" value="NZ_JACCBU010000001.1"/>
</dbReference>
<evidence type="ECO:0000256" key="4">
    <source>
        <dbReference type="ARBA" id="ARBA00022705"/>
    </source>
</evidence>
<evidence type="ECO:0000313" key="14">
    <source>
        <dbReference type="EMBL" id="NYE71753.1"/>
    </source>
</evidence>
<dbReference type="Proteomes" id="UP000569914">
    <property type="component" value="Unassembled WGS sequence"/>
</dbReference>
<protein>
    <recommendedName>
        <fullName evidence="11">8-oxo-dGTP diphosphatase</fullName>
        <ecNumber evidence="11">3.6.1.55</ecNumber>
    </recommendedName>
</protein>
<comment type="catalytic activity">
    <reaction evidence="10">
        <text>8-oxo-dGTP + H2O = 8-oxo-dGMP + diphosphate + H(+)</text>
        <dbReference type="Rhea" id="RHEA:31575"/>
        <dbReference type="ChEBI" id="CHEBI:15377"/>
        <dbReference type="ChEBI" id="CHEBI:15378"/>
        <dbReference type="ChEBI" id="CHEBI:33019"/>
        <dbReference type="ChEBI" id="CHEBI:63224"/>
        <dbReference type="ChEBI" id="CHEBI:77896"/>
        <dbReference type="EC" id="3.6.1.55"/>
    </reaction>
</comment>
<keyword evidence="3" id="KW-0515">Mutator protein</keyword>
<keyword evidence="5" id="KW-0479">Metal-binding</keyword>
<dbReference type="AlphaFoldDB" id="A0A7Y9I7Y5"/>
<dbReference type="EMBL" id="JACCBU010000001">
    <property type="protein sequence ID" value="NYE71753.1"/>
    <property type="molecule type" value="Genomic_DNA"/>
</dbReference>
<comment type="caution">
    <text evidence="14">The sequence shown here is derived from an EMBL/GenBank/DDBJ whole genome shotgun (WGS) entry which is preliminary data.</text>
</comment>
<dbReference type="PRINTS" id="PR00502">
    <property type="entry name" value="NUDIXFAMILY"/>
</dbReference>
<dbReference type="Pfam" id="PF00293">
    <property type="entry name" value="NUDIX"/>
    <property type="match status" value="1"/>
</dbReference>
<dbReference type="InterPro" id="IPR000086">
    <property type="entry name" value="NUDIX_hydrolase_dom"/>
</dbReference>
<dbReference type="GO" id="GO:0046872">
    <property type="term" value="F:metal ion binding"/>
    <property type="evidence" value="ECO:0007669"/>
    <property type="project" value="UniProtKB-KW"/>
</dbReference>
<gene>
    <name evidence="14" type="ORF">BKA15_003082</name>
</gene>
<organism evidence="14 15">
    <name type="scientific">Microlunatus parietis</name>
    <dbReference type="NCBI Taxonomy" id="682979"/>
    <lineage>
        <taxon>Bacteria</taxon>
        <taxon>Bacillati</taxon>
        <taxon>Actinomycetota</taxon>
        <taxon>Actinomycetes</taxon>
        <taxon>Propionibacteriales</taxon>
        <taxon>Propionibacteriaceae</taxon>
        <taxon>Microlunatus</taxon>
    </lineage>
</organism>
<comment type="similarity">
    <text evidence="2 12">Belongs to the Nudix hydrolase family.</text>
</comment>
<keyword evidence="7 12" id="KW-0378">Hydrolase</keyword>
<keyword evidence="6" id="KW-0227">DNA damage</keyword>
<evidence type="ECO:0000313" key="15">
    <source>
        <dbReference type="Proteomes" id="UP000569914"/>
    </source>
</evidence>
<dbReference type="PANTHER" id="PTHR47707">
    <property type="entry name" value="8-OXO-DGTP DIPHOSPHATASE"/>
    <property type="match status" value="1"/>
</dbReference>
<evidence type="ECO:0000256" key="10">
    <source>
        <dbReference type="ARBA" id="ARBA00035861"/>
    </source>
</evidence>
<name>A0A7Y9I7Y5_9ACTN</name>
<evidence type="ECO:0000256" key="6">
    <source>
        <dbReference type="ARBA" id="ARBA00022763"/>
    </source>
</evidence>